<name>A0AAE9ZD14_9PROT</name>
<dbReference type="RefSeq" id="WP_274494201.1">
    <property type="nucleotide sequence ID" value="NZ_CP118166.1"/>
</dbReference>
<evidence type="ECO:0000313" key="2">
    <source>
        <dbReference type="EMBL" id="WDI32281.1"/>
    </source>
</evidence>
<organism evidence="2 3">
    <name type="scientific">Hyphococcus flavus</name>
    <dbReference type="NCBI Taxonomy" id="1866326"/>
    <lineage>
        <taxon>Bacteria</taxon>
        <taxon>Pseudomonadati</taxon>
        <taxon>Pseudomonadota</taxon>
        <taxon>Alphaproteobacteria</taxon>
        <taxon>Parvularculales</taxon>
        <taxon>Parvularculaceae</taxon>
        <taxon>Hyphococcus</taxon>
    </lineage>
</organism>
<dbReference type="EMBL" id="CP118166">
    <property type="protein sequence ID" value="WDI32281.1"/>
    <property type="molecule type" value="Genomic_DNA"/>
</dbReference>
<sequence length="151" mass="16089">MPQFKTRPARPAAPRVARATAEIFAGLAKKTKFIDPSLAQSWPALAGERIAALSRPGRITGQGREKTLEILVRNGAAASEVQMQADTLLTRLNTFLGPRAVARLNVRQAGQSSPARLSAPDSHSPKSDDDSPLGAALASFKAAVKRRNPNK</sequence>
<proteinExistence type="predicted"/>
<evidence type="ECO:0000313" key="3">
    <source>
        <dbReference type="Proteomes" id="UP001214043"/>
    </source>
</evidence>
<keyword evidence="3" id="KW-1185">Reference proteome</keyword>
<evidence type="ECO:0000256" key="1">
    <source>
        <dbReference type="SAM" id="MobiDB-lite"/>
    </source>
</evidence>
<reference evidence="2" key="1">
    <citation type="submission" date="2023-02" db="EMBL/GenBank/DDBJ databases">
        <title>Genome sequence of Hyphococcus flavus.</title>
        <authorList>
            <person name="Rong J.-C."/>
            <person name="Zhao Q."/>
            <person name="Yi M."/>
            <person name="Wu J.-Y."/>
        </authorList>
    </citation>
    <scope>NUCLEOTIDE SEQUENCE</scope>
    <source>
        <strain evidence="2">MCCC 1K03223</strain>
    </source>
</reference>
<dbReference type="Proteomes" id="UP001214043">
    <property type="component" value="Chromosome"/>
</dbReference>
<dbReference type="AlphaFoldDB" id="A0AAE9ZD14"/>
<feature type="region of interest" description="Disordered" evidence="1">
    <location>
        <begin position="107"/>
        <end position="151"/>
    </location>
</feature>
<dbReference type="Pfam" id="PF05258">
    <property type="entry name" value="DciA"/>
    <property type="match status" value="1"/>
</dbReference>
<accession>A0AAE9ZD14</accession>
<gene>
    <name evidence="2" type="ORF">PUV54_03630</name>
</gene>
<dbReference type="KEGG" id="hfl:PUV54_03630"/>
<protein>
    <submittedName>
        <fullName evidence="2">DUF721 domain-containing protein</fullName>
    </submittedName>
</protein>
<dbReference type="InterPro" id="IPR007922">
    <property type="entry name" value="DciA-like"/>
</dbReference>